<reference evidence="2 3" key="2">
    <citation type="submission" date="2016-06" db="EMBL/GenBank/DDBJ databases">
        <title>Pedobacter psychrophilus sp. nov., isolated from Antarctic fragmentary rock.</title>
        <authorList>
            <person name="Svec P."/>
        </authorList>
    </citation>
    <scope>NUCLEOTIDE SEQUENCE [LARGE SCALE GENOMIC DNA]</scope>
    <source>
        <strain evidence="2 3">CCM 8644</strain>
    </source>
</reference>
<accession>A0A179DIB7</accession>
<proteinExistence type="predicted"/>
<dbReference type="Proteomes" id="UP000078459">
    <property type="component" value="Unassembled WGS sequence"/>
</dbReference>
<gene>
    <name evidence="2" type="ORF">A5893_04925</name>
</gene>
<dbReference type="InterPro" id="IPR048958">
    <property type="entry name" value="Polysacc_lyase_14"/>
</dbReference>
<sequence>MLGLSLTVVISCKKDDAPVYPVTNIPDVKPPTGETGMITFDSYPNGIYSSAMARNDFYGTNVSSWKDSRAEIVDKALRVKLMPGDVNQGFYPQFDIVDGTSYEVTFDLKFAKGFDWSLGGKLGVGFGIGDVIAGGNATNGNGGSARIMWNKTSTGKVIFKPYLYYEGMPDQFGTNVVSSAFSHKQEV</sequence>
<dbReference type="Pfam" id="PF21294">
    <property type="entry name" value="Polysacc_lyase_14"/>
    <property type="match status" value="1"/>
</dbReference>
<reference evidence="2 3" key="1">
    <citation type="submission" date="2016-04" db="EMBL/GenBank/DDBJ databases">
        <authorList>
            <person name="Evans L.H."/>
            <person name="Alamgir A."/>
            <person name="Owens N."/>
            <person name="Weber N.D."/>
            <person name="Virtaneva K."/>
            <person name="Barbian K."/>
            <person name="Babar A."/>
            <person name="Rosenke K."/>
        </authorList>
    </citation>
    <scope>NUCLEOTIDE SEQUENCE [LARGE SCALE GENOMIC DNA]</scope>
    <source>
        <strain evidence="2 3">CCM 8644</strain>
    </source>
</reference>
<dbReference type="Gene3D" id="2.60.120.200">
    <property type="match status" value="1"/>
</dbReference>
<dbReference type="AlphaFoldDB" id="A0A179DIB7"/>
<comment type="caution">
    <text evidence="2">The sequence shown here is derived from an EMBL/GenBank/DDBJ whole genome shotgun (WGS) entry which is preliminary data.</text>
</comment>
<keyword evidence="3" id="KW-1185">Reference proteome</keyword>
<name>A0A179DIB7_9SPHI</name>
<evidence type="ECO:0000259" key="1">
    <source>
        <dbReference type="Pfam" id="PF21294"/>
    </source>
</evidence>
<dbReference type="STRING" id="1826909.A5893_04925"/>
<evidence type="ECO:0000313" key="2">
    <source>
        <dbReference type="EMBL" id="OAQ40299.1"/>
    </source>
</evidence>
<evidence type="ECO:0000313" key="3">
    <source>
        <dbReference type="Proteomes" id="UP000078459"/>
    </source>
</evidence>
<organism evidence="2 3">
    <name type="scientific">Pedobacter psychrophilus</name>
    <dbReference type="NCBI Taxonomy" id="1826909"/>
    <lineage>
        <taxon>Bacteria</taxon>
        <taxon>Pseudomonadati</taxon>
        <taxon>Bacteroidota</taxon>
        <taxon>Sphingobacteriia</taxon>
        <taxon>Sphingobacteriales</taxon>
        <taxon>Sphingobacteriaceae</taxon>
        <taxon>Pedobacter</taxon>
    </lineage>
</organism>
<protein>
    <recommendedName>
        <fullName evidence="1">Polysaccharide lyase 14 domain-containing protein</fullName>
    </recommendedName>
</protein>
<feature type="domain" description="Polysaccharide lyase 14" evidence="1">
    <location>
        <begin position="90"/>
        <end position="157"/>
    </location>
</feature>
<dbReference type="EMBL" id="LWHJ01000022">
    <property type="protein sequence ID" value="OAQ40299.1"/>
    <property type="molecule type" value="Genomic_DNA"/>
</dbReference>